<feature type="region of interest" description="Disordered" evidence="1">
    <location>
        <begin position="1051"/>
        <end position="1072"/>
    </location>
</feature>
<evidence type="ECO:0000256" key="3">
    <source>
        <dbReference type="SAM" id="SignalP"/>
    </source>
</evidence>
<gene>
    <name evidence="4" type="ORF">DHA2_151752</name>
</gene>
<feature type="signal peptide" evidence="3">
    <location>
        <begin position="1"/>
        <end position="18"/>
    </location>
</feature>
<accession>V6TF26</accession>
<dbReference type="Gene3D" id="2.160.20.110">
    <property type="match status" value="2"/>
</dbReference>
<dbReference type="AlphaFoldDB" id="V6TF26"/>
<keyword evidence="3" id="KW-0732">Signal</keyword>
<name>V6TF26_GIAIN</name>
<feature type="transmembrane region" description="Helical" evidence="2">
    <location>
        <begin position="1019"/>
        <end position="1045"/>
    </location>
</feature>
<reference evidence="5" key="1">
    <citation type="submission" date="2012-02" db="EMBL/GenBank/DDBJ databases">
        <title>Genome sequencing of Giardia lamblia Genotypes A2 and B isolates (DH and GS) and comparative analysis with the genomes of Genotypes A1 and E (WB and Pig).</title>
        <authorList>
            <person name="Adam R."/>
            <person name="Dahlstrom E."/>
            <person name="Martens C."/>
            <person name="Bruno D."/>
            <person name="Barbian K."/>
            <person name="Porcella S.F."/>
            <person name="Nash T."/>
        </authorList>
    </citation>
    <scope>NUCLEOTIDE SEQUENCE</scope>
    <source>
        <strain evidence="5">DH</strain>
    </source>
</reference>
<comment type="caution">
    <text evidence="4">The sequence shown here is derived from an EMBL/GenBank/DDBJ whole genome shotgun (WGS) entry which is preliminary data.</text>
</comment>
<reference evidence="4 5" key="2">
    <citation type="journal article" date="2013" name="Genome Biol. Evol.">
        <title>Genome sequencing of Giardia lamblia genotypes A2 and B isolates (DH and GS) and comparative analysis with the genomes of genotypes A1 and E (WB and Pig).</title>
        <authorList>
            <person name="Adam R.D."/>
            <person name="Dahlstrom E.W."/>
            <person name="Martens C.A."/>
            <person name="Bruno D.P."/>
            <person name="Barbian K.D."/>
            <person name="Ricklefs S.M."/>
            <person name="Hernandez M.M."/>
            <person name="Narla N.P."/>
            <person name="Patel R.B."/>
            <person name="Porcella S.F."/>
            <person name="Nash T.E."/>
        </authorList>
    </citation>
    <scope>NUCLEOTIDE SEQUENCE [LARGE SCALE GENOMIC DNA]</scope>
    <source>
        <strain evidence="4 5">DH</strain>
    </source>
</reference>
<feature type="compositionally biased region" description="Low complexity" evidence="1">
    <location>
        <begin position="1061"/>
        <end position="1072"/>
    </location>
</feature>
<evidence type="ECO:0000256" key="2">
    <source>
        <dbReference type="SAM" id="Phobius"/>
    </source>
</evidence>
<feature type="chain" id="PRO_5004751744" description="EGF-like domain-containing protein" evidence="3">
    <location>
        <begin position="19"/>
        <end position="1087"/>
    </location>
</feature>
<evidence type="ECO:0000313" key="5">
    <source>
        <dbReference type="Proteomes" id="UP000018320"/>
    </source>
</evidence>
<dbReference type="VEuPathDB" id="GiardiaDB:DHA2_151752"/>
<keyword evidence="2" id="KW-0472">Membrane</keyword>
<dbReference type="VEuPathDB" id="GiardiaDB:QR46_0465"/>
<dbReference type="PANTHER" id="PTHR24052:SF8">
    <property type="entry name" value="NIMROD A, ISOFORM E"/>
    <property type="match status" value="1"/>
</dbReference>
<dbReference type="EMBL" id="AHGT01000028">
    <property type="protein sequence ID" value="ESU37356.1"/>
    <property type="molecule type" value="Genomic_DNA"/>
</dbReference>
<dbReference type="VEuPathDB" id="GiardiaDB:GL50803_0013922"/>
<dbReference type="Proteomes" id="UP000018320">
    <property type="component" value="Unassembled WGS sequence"/>
</dbReference>
<organism evidence="4 5">
    <name type="scientific">Giardia intestinalis</name>
    <name type="common">Giardia lamblia</name>
    <dbReference type="NCBI Taxonomy" id="5741"/>
    <lineage>
        <taxon>Eukaryota</taxon>
        <taxon>Metamonada</taxon>
        <taxon>Diplomonadida</taxon>
        <taxon>Hexamitidae</taxon>
        <taxon>Giardiinae</taxon>
        <taxon>Giardia</taxon>
    </lineage>
</organism>
<dbReference type="VEuPathDB" id="GiardiaDB:GL50581_364"/>
<keyword evidence="2" id="KW-0812">Transmembrane</keyword>
<proteinExistence type="predicted"/>
<sequence>MLLLLCWLLAFMLCAVEVEVVDVMTEEDLRTMSTNLNGFYRLKNDIVLTQPWTPVSSFTGVLDGQGKSIRNITFDSAELTGNVGFFAQLNMAQIYDVTFVANASVTMANPSGKSDTGAGIVAGSVIDTVFYLVRVEGSFSVTSLGNNKDARLFIGGAVGDYKCNTVAGAGLYSNVNLTTTTIFVKYFAVGGTIGRVQGGCTFTDLAVGSQSIVDATVTQAVTNLTVGGLVGVVYQNAVFRYSVASAALVKGKVISGSAFVGGAVGLCQAIQHIDSTTSNVSCSATETSKCYVGGVVGGIVNHDNTPTESVRLRSLSSSSVVYCSSDATSACHTGGVAGIVNRMTINDCVSYASPTVVGKGHVAAGGLVGTLSAGRIIGGRVYLDTIAIADTSDTTEIHLGGLVGDAMRGGSDSFVSIGNSYVRIHTLKVYTKNSAKVGGIVGAHRTVSNTVNEMGGEIHDCCAVLNNVDVTSDKALNTELEHVVAVGGVAGSLVYVSMRNTYVTYKTIAVKTHGITAGIGGIQGISINSRLGTVFAVGENIVYSKAVEGSSDKVGDVYIGGGSGYTKFSTVRHTYSDTSSIGATITNCRYASIGGFTGFSNTSRHYLSYSIANKISVSRNLGSYNVGGFIGFTTVGVGTFDSDKTWSYANIHVKCQDGATCLAEESCNVGGYAGRISNLMDIRYSYAEGTLASSDATCGVGLFVGAQSSSIAKHSMATLSFSGTAKSGSTITWYGGLSTSKTRPTPCTGCLYATDFAGVMSLADPSLSNVFDKAFAAQGIVQNFTLSELCKVDTYGQESLGSSGYFKFSPSSNWYMDEGRLPFLSPMPYRAARLSNVQGADVSIQLFNDCNLEFCWSSDAASVVKGTWKVDSAFRNRPVFDILTEACTSWSLCSSRKSTPDSFSCKDNATGQFCNVCTKNSFCKHGGQCKRGLCSCQNGLGGSDCSVQYCRMNDAGMCGGLLNTCLSISGDQYTCMCNNGFTKFDGICIRSPAALSAEPKDGVLVVNRIESRRAAPVNIAFTSIFAILLVGAVAALIFFLLRIYVCKSGTGRMKSSSLGKSTSNMSLSRSTSHFGNASADNISLMAA</sequence>
<dbReference type="InterPro" id="IPR052485">
    <property type="entry name" value="MEGF_diff_regulators"/>
</dbReference>
<evidence type="ECO:0000256" key="1">
    <source>
        <dbReference type="SAM" id="MobiDB-lite"/>
    </source>
</evidence>
<dbReference type="PANTHER" id="PTHR24052">
    <property type="entry name" value="DELTA-RELATED"/>
    <property type="match status" value="1"/>
</dbReference>
<evidence type="ECO:0000313" key="4">
    <source>
        <dbReference type="EMBL" id="ESU37356.1"/>
    </source>
</evidence>
<keyword evidence="2" id="KW-1133">Transmembrane helix</keyword>
<dbReference type="GO" id="GO:0016020">
    <property type="term" value="C:membrane"/>
    <property type="evidence" value="ECO:0007669"/>
    <property type="project" value="TreeGrafter"/>
</dbReference>
<protein>
    <recommendedName>
        <fullName evidence="6">EGF-like domain-containing protein</fullName>
    </recommendedName>
</protein>
<evidence type="ECO:0008006" key="6">
    <source>
        <dbReference type="Google" id="ProtNLM"/>
    </source>
</evidence>